<dbReference type="Gene3D" id="2.60.40.1190">
    <property type="match status" value="1"/>
</dbReference>
<dbReference type="PANTHER" id="PTHR31475">
    <property type="entry name" value="UPF0462 PROTEIN"/>
    <property type="match status" value="1"/>
</dbReference>
<reference evidence="2" key="1">
    <citation type="submission" date="2015-10" db="EMBL/GenBank/DDBJ databases">
        <title>EvidentialGene: Evidence-directed Construction of Complete mRNA Transcriptomes without Genomes.</title>
        <authorList>
            <person name="Gilbert D.G."/>
        </authorList>
    </citation>
    <scope>NUCLEOTIDE SEQUENCE</scope>
</reference>
<evidence type="ECO:0000313" key="2">
    <source>
        <dbReference type="EMBL" id="JAN48370.1"/>
    </source>
</evidence>
<accession>A0A0P5NRK0</accession>
<sequence length="454" mass="51456">MSLVECVKRWRLQLIVILFIISSTCAEEYRILTTWDNRTIDHLDRPVVIRLERHDESAFKISVDAPFFNDPPNPNGTVGEPFFSLWDYEVVEVFFLNDKNQYVEIELCPWGQHIVLLLDGQRNTIRHSLFIEFTATRNDTHWQGVAMIPVHFLPPNVGKMNAYAIHGSDSKRVYESLYPVAFNSTAAADFHNLAAFQPFNASIIVENAIDAYSEVWVDSFTGIRRLEIKHTWNGTLLDPQDAVELQLETKSGYGLFIKINAHRYGDALPPSPSGWPFDGLSSYEVIHLFLLVENDTKTLELQFGPTGHYAVIFWTNRTKLGDLQREITYKTNGFNSVRWEGEAFIPLAYLPARVYKCNAHSAHGPQGNQRQINSLYPAKSNEVRPDFQNYGNYKAIDMTMIYPGNDDVTCSDVWADNVDCRPEPPAASAAGHAPIGHYALLSLTAFISTFIMVA</sequence>
<name>A0A0P5NRK0_9CRUS</name>
<evidence type="ECO:0000256" key="1">
    <source>
        <dbReference type="ARBA" id="ARBA00038085"/>
    </source>
</evidence>
<dbReference type="PANTHER" id="PTHR31475:SF5">
    <property type="entry name" value="UPF0462 PROTEIN C4ORF33 HOMOLOG"/>
    <property type="match status" value="1"/>
</dbReference>
<proteinExistence type="inferred from homology"/>
<dbReference type="EMBL" id="GDIQ01046367">
    <property type="protein sequence ID" value="JAN48370.1"/>
    <property type="molecule type" value="Transcribed_RNA"/>
</dbReference>
<comment type="similarity">
    <text evidence="1">Belongs to the UPF0462 family.</text>
</comment>
<dbReference type="OrthoDB" id="10056816at2759"/>
<organism evidence="2">
    <name type="scientific">Daphnia magna</name>
    <dbReference type="NCBI Taxonomy" id="35525"/>
    <lineage>
        <taxon>Eukaryota</taxon>
        <taxon>Metazoa</taxon>
        <taxon>Ecdysozoa</taxon>
        <taxon>Arthropoda</taxon>
        <taxon>Crustacea</taxon>
        <taxon>Branchiopoda</taxon>
        <taxon>Diplostraca</taxon>
        <taxon>Cladocera</taxon>
        <taxon>Anomopoda</taxon>
        <taxon>Daphniidae</taxon>
        <taxon>Daphnia</taxon>
    </lineage>
</organism>
<dbReference type="AlphaFoldDB" id="A0A0P5NRK0"/>
<protein>
    <submittedName>
        <fullName evidence="2">Uncharacterized protein</fullName>
    </submittedName>
</protein>